<name>A0A562K3A3_9BACI</name>
<dbReference type="GO" id="GO:0015074">
    <property type="term" value="P:DNA integration"/>
    <property type="evidence" value="ECO:0007669"/>
    <property type="project" value="InterPro"/>
</dbReference>
<dbReference type="InterPro" id="IPR050090">
    <property type="entry name" value="Tyrosine_recombinase_XerCD"/>
</dbReference>
<accession>A0A562K3A3</accession>
<dbReference type="GeneID" id="65402407"/>
<evidence type="ECO:0000259" key="2">
    <source>
        <dbReference type="PROSITE" id="PS51898"/>
    </source>
</evidence>
<keyword evidence="1" id="KW-0233">DNA recombination</keyword>
<dbReference type="InterPro" id="IPR002104">
    <property type="entry name" value="Integrase_catalytic"/>
</dbReference>
<dbReference type="Proteomes" id="UP000318667">
    <property type="component" value="Unassembled WGS sequence"/>
</dbReference>
<reference evidence="3 4" key="1">
    <citation type="journal article" date="2015" name="Stand. Genomic Sci.">
        <title>Genomic Encyclopedia of Bacterial and Archaeal Type Strains, Phase III: the genomes of soil and plant-associated and newly described type strains.</title>
        <authorList>
            <person name="Whitman W.B."/>
            <person name="Woyke T."/>
            <person name="Klenk H.P."/>
            <person name="Zhou Y."/>
            <person name="Lilburn T.G."/>
            <person name="Beck B.J."/>
            <person name="De Vos P."/>
            <person name="Vandamme P."/>
            <person name="Eisen J.A."/>
            <person name="Garrity G."/>
            <person name="Hugenholtz P."/>
            <person name="Kyrpides N.C."/>
        </authorList>
    </citation>
    <scope>NUCLEOTIDE SEQUENCE [LARGE SCALE GENOMIC DNA]</scope>
    <source>
        <strain evidence="3 4">CGMCC 1.10115</strain>
    </source>
</reference>
<dbReference type="OrthoDB" id="9788852at2"/>
<evidence type="ECO:0000313" key="3">
    <source>
        <dbReference type="EMBL" id="TWH89902.1"/>
    </source>
</evidence>
<feature type="domain" description="Tyr recombinase" evidence="2">
    <location>
        <begin position="1"/>
        <end position="181"/>
    </location>
</feature>
<dbReference type="EMBL" id="VLKI01000002">
    <property type="protein sequence ID" value="TWH89902.1"/>
    <property type="molecule type" value="Genomic_DNA"/>
</dbReference>
<keyword evidence="4" id="KW-1185">Reference proteome</keyword>
<dbReference type="GO" id="GO:0006310">
    <property type="term" value="P:DNA recombination"/>
    <property type="evidence" value="ECO:0007669"/>
    <property type="project" value="UniProtKB-KW"/>
</dbReference>
<dbReference type="Gene3D" id="1.10.443.10">
    <property type="entry name" value="Intergrase catalytic core"/>
    <property type="match status" value="1"/>
</dbReference>
<dbReference type="RefSeq" id="WP_144540862.1">
    <property type="nucleotide sequence ID" value="NZ_CBCSDC010000004.1"/>
</dbReference>
<dbReference type="PANTHER" id="PTHR30349">
    <property type="entry name" value="PHAGE INTEGRASE-RELATED"/>
    <property type="match status" value="1"/>
</dbReference>
<organism evidence="3 4">
    <name type="scientific">Cytobacillus oceanisediminis</name>
    <dbReference type="NCBI Taxonomy" id="665099"/>
    <lineage>
        <taxon>Bacteria</taxon>
        <taxon>Bacillati</taxon>
        <taxon>Bacillota</taxon>
        <taxon>Bacilli</taxon>
        <taxon>Bacillales</taxon>
        <taxon>Bacillaceae</taxon>
        <taxon>Cytobacillus</taxon>
    </lineage>
</organism>
<dbReference type="PANTHER" id="PTHR30349:SF82">
    <property type="entry name" value="INTEGRASE_RECOMBINASE YOEC-RELATED"/>
    <property type="match status" value="1"/>
</dbReference>
<dbReference type="InterPro" id="IPR011010">
    <property type="entry name" value="DNA_brk_join_enz"/>
</dbReference>
<evidence type="ECO:0000256" key="1">
    <source>
        <dbReference type="ARBA" id="ARBA00023172"/>
    </source>
</evidence>
<gene>
    <name evidence="3" type="ORF">IQ19_01157</name>
</gene>
<dbReference type="PROSITE" id="PS51898">
    <property type="entry name" value="TYR_RECOMBINASE"/>
    <property type="match status" value="1"/>
</dbReference>
<protein>
    <submittedName>
        <fullName evidence="3">Phage integrase family protein</fullName>
    </submittedName>
</protein>
<dbReference type="Pfam" id="PF00589">
    <property type="entry name" value="Phage_integrase"/>
    <property type="match status" value="1"/>
</dbReference>
<dbReference type="InterPro" id="IPR013762">
    <property type="entry name" value="Integrase-like_cat_sf"/>
</dbReference>
<sequence length="185" mass="21102">MKSVEAIKDIQKLEVMKKYLGRRSSRDYCLFLFGINTGMRIHDLLNLHVKDVLDENDHVLPFLNSAQYNNPPVYLNPNVRQSIQSWIDEGSLTVDDYLFKSRKANAPITRQQAYRILNEAAKEAEIEGPIGTHTLRKTFALHAYRKGIAISLIQKRLQQSSPAETLAYLGISDRHSIPIVLDVNL</sequence>
<dbReference type="GO" id="GO:0003677">
    <property type="term" value="F:DNA binding"/>
    <property type="evidence" value="ECO:0007669"/>
    <property type="project" value="InterPro"/>
</dbReference>
<proteinExistence type="predicted"/>
<dbReference type="SUPFAM" id="SSF56349">
    <property type="entry name" value="DNA breaking-rejoining enzymes"/>
    <property type="match status" value="1"/>
</dbReference>
<comment type="caution">
    <text evidence="3">The sequence shown here is derived from an EMBL/GenBank/DDBJ whole genome shotgun (WGS) entry which is preliminary data.</text>
</comment>
<dbReference type="AlphaFoldDB" id="A0A562K3A3"/>
<evidence type="ECO:0000313" key="4">
    <source>
        <dbReference type="Proteomes" id="UP000318667"/>
    </source>
</evidence>